<keyword evidence="3" id="KW-1185">Reference proteome</keyword>
<accession>A0A1M5QRV7</accession>
<organism evidence="2 3">
    <name type="scientific">Virgibacillus chiguensis</name>
    <dbReference type="NCBI Taxonomy" id="411959"/>
    <lineage>
        <taxon>Bacteria</taxon>
        <taxon>Bacillati</taxon>
        <taxon>Bacillota</taxon>
        <taxon>Bacilli</taxon>
        <taxon>Bacillales</taxon>
        <taxon>Bacillaceae</taxon>
        <taxon>Virgibacillus</taxon>
    </lineage>
</organism>
<comment type="similarity">
    <text evidence="1">Belongs to the proline racemase family.</text>
</comment>
<dbReference type="Proteomes" id="UP000184079">
    <property type="component" value="Unassembled WGS sequence"/>
</dbReference>
<reference evidence="3" key="1">
    <citation type="submission" date="2016-11" db="EMBL/GenBank/DDBJ databases">
        <authorList>
            <person name="Varghese N."/>
            <person name="Submissions S."/>
        </authorList>
    </citation>
    <scope>NUCLEOTIDE SEQUENCE [LARGE SCALE GENOMIC DNA]</scope>
    <source>
        <strain evidence="3">CGMCC 1.6496</strain>
    </source>
</reference>
<evidence type="ECO:0000313" key="2">
    <source>
        <dbReference type="EMBL" id="SHH16489.1"/>
    </source>
</evidence>
<dbReference type="GO" id="GO:0047580">
    <property type="term" value="F:4-hydroxyproline epimerase activity"/>
    <property type="evidence" value="ECO:0007669"/>
    <property type="project" value="TreeGrafter"/>
</dbReference>
<dbReference type="PANTHER" id="PTHR33442:SF5">
    <property type="entry name" value="BIFUNCTIONAL TRANS-3-HYDROXY-L-PROLINE DEHYDRATASE_2-EPIMERASE"/>
    <property type="match status" value="1"/>
</dbReference>
<dbReference type="AlphaFoldDB" id="A0A1M5QRV7"/>
<gene>
    <name evidence="2" type="ORF">SAMN05421807_104241</name>
</gene>
<dbReference type="OrthoDB" id="181267at2"/>
<sequence>MINISSLIQAVDTHTVGEPTRIILKGIPKLETNTMWEKKQELEEKFDHLRAVLMNEPRGHSNMFGAFITEPCNKNCDLGVVFANTKGYLNMCGHGTIAVVTAGISLGMIEKKEKVLLDTPAGIISCHVTFENEKVKRVSFQNAPAFVYKRNLTVKIEENLELKLDISYGGNFFAILDTTQLSLNISLNNAEKFIDLGMKIKDAVNKQITISHPDYPHINTVDLVEFSEKVEDNYYRNVVVFGNGQIDRSPCGTGTSAKLALLDFPVGEQMKHESIIGTSFSASVIKQTKVGHFNAIIPQVSGSAWITGFHQFVIDQDDPFKHGFSV</sequence>
<dbReference type="SUPFAM" id="SSF54506">
    <property type="entry name" value="Diaminopimelate epimerase-like"/>
    <property type="match status" value="1"/>
</dbReference>
<dbReference type="PIRSF" id="PIRSF029792">
    <property type="entry name" value="Pro_racemase"/>
    <property type="match status" value="1"/>
</dbReference>
<evidence type="ECO:0000256" key="1">
    <source>
        <dbReference type="ARBA" id="ARBA00007529"/>
    </source>
</evidence>
<protein>
    <submittedName>
        <fullName evidence="2">Proline racemase</fullName>
    </submittedName>
</protein>
<proteinExistence type="inferred from homology"/>
<dbReference type="Pfam" id="PF05544">
    <property type="entry name" value="Pro_racemase"/>
    <property type="match status" value="1"/>
</dbReference>
<dbReference type="PANTHER" id="PTHR33442">
    <property type="entry name" value="TRANS-3-HYDROXY-L-PROLINE DEHYDRATASE"/>
    <property type="match status" value="1"/>
</dbReference>
<dbReference type="InterPro" id="IPR008794">
    <property type="entry name" value="Pro_racemase_fam"/>
</dbReference>
<dbReference type="Gene3D" id="3.10.310.10">
    <property type="entry name" value="Diaminopimelate Epimerase, Chain A, domain 1"/>
    <property type="match status" value="2"/>
</dbReference>
<dbReference type="FunFam" id="3.10.310.10:FF:000003">
    <property type="entry name" value="Proline racemase"/>
    <property type="match status" value="1"/>
</dbReference>
<dbReference type="RefSeq" id="WP_084723563.1">
    <property type="nucleotide sequence ID" value="NZ_FQXD01000004.1"/>
</dbReference>
<name>A0A1M5QRV7_9BACI</name>
<evidence type="ECO:0000313" key="3">
    <source>
        <dbReference type="Proteomes" id="UP000184079"/>
    </source>
</evidence>
<dbReference type="SFLD" id="SFLDS00028">
    <property type="entry name" value="Proline_Racemase"/>
    <property type="match status" value="1"/>
</dbReference>
<dbReference type="EMBL" id="FQXD01000004">
    <property type="protein sequence ID" value="SHH16489.1"/>
    <property type="molecule type" value="Genomic_DNA"/>
</dbReference>